<gene>
    <name evidence="14" type="ORF">ILUMI_03304</name>
</gene>
<keyword evidence="10" id="KW-0482">Metalloprotease</keyword>
<keyword evidence="9" id="KW-0862">Zinc</keyword>
<evidence type="ECO:0000313" key="14">
    <source>
        <dbReference type="EMBL" id="KAF2902883.1"/>
    </source>
</evidence>
<keyword evidence="6" id="KW-0645">Protease</keyword>
<dbReference type="PROSITE" id="PS51885">
    <property type="entry name" value="NEPRILYSIN"/>
    <property type="match status" value="1"/>
</dbReference>
<feature type="domain" description="Fibrillar collagen NC1" evidence="13">
    <location>
        <begin position="761"/>
        <end position="795"/>
    </location>
</feature>
<evidence type="ECO:0000256" key="2">
    <source>
        <dbReference type="ARBA" id="ARBA00004401"/>
    </source>
</evidence>
<dbReference type="GO" id="GO:0004222">
    <property type="term" value="F:metalloendopeptidase activity"/>
    <property type="evidence" value="ECO:0007669"/>
    <property type="project" value="InterPro"/>
</dbReference>
<accession>A0A8K0DGK8</accession>
<dbReference type="PANTHER" id="PTHR11733:SF133">
    <property type="entry name" value="PHOSPHATE-REGULATING NEUTRAL ENDOPEPTIDASE PHEX"/>
    <property type="match status" value="1"/>
</dbReference>
<dbReference type="SUPFAM" id="SSF55486">
    <property type="entry name" value="Metalloproteases ('zincins'), catalytic domain"/>
    <property type="match status" value="1"/>
</dbReference>
<dbReference type="InterPro" id="IPR042089">
    <property type="entry name" value="Peptidase_M13_dom_2"/>
</dbReference>
<keyword evidence="15" id="KW-1185">Reference proteome</keyword>
<comment type="caution">
    <text evidence="14">The sequence shown here is derived from an EMBL/GenBank/DDBJ whole genome shotgun (WGS) entry which is preliminary data.</text>
</comment>
<dbReference type="Pfam" id="PF05649">
    <property type="entry name" value="Peptidase_M13_N"/>
    <property type="match status" value="1"/>
</dbReference>
<organism evidence="14 15">
    <name type="scientific">Ignelater luminosus</name>
    <name type="common">Cucubano</name>
    <name type="synonym">Pyrophorus luminosus</name>
    <dbReference type="NCBI Taxonomy" id="2038154"/>
    <lineage>
        <taxon>Eukaryota</taxon>
        <taxon>Metazoa</taxon>
        <taxon>Ecdysozoa</taxon>
        <taxon>Arthropoda</taxon>
        <taxon>Hexapoda</taxon>
        <taxon>Insecta</taxon>
        <taxon>Pterygota</taxon>
        <taxon>Neoptera</taxon>
        <taxon>Endopterygota</taxon>
        <taxon>Coleoptera</taxon>
        <taxon>Polyphaga</taxon>
        <taxon>Elateriformia</taxon>
        <taxon>Elateroidea</taxon>
        <taxon>Elateridae</taxon>
        <taxon>Agrypninae</taxon>
        <taxon>Pyrophorini</taxon>
        <taxon>Ignelater</taxon>
    </lineage>
</organism>
<evidence type="ECO:0000256" key="1">
    <source>
        <dbReference type="ARBA" id="ARBA00001947"/>
    </source>
</evidence>
<comment type="similarity">
    <text evidence="4">Belongs to the peptidase M13 family.</text>
</comment>
<evidence type="ECO:0000256" key="12">
    <source>
        <dbReference type="SAM" id="Phobius"/>
    </source>
</evidence>
<protein>
    <recommendedName>
        <fullName evidence="13">Fibrillar collagen NC1 domain-containing protein</fullName>
    </recommendedName>
</protein>
<keyword evidence="12" id="KW-1133">Transmembrane helix</keyword>
<evidence type="ECO:0000256" key="7">
    <source>
        <dbReference type="ARBA" id="ARBA00022723"/>
    </source>
</evidence>
<reference evidence="14" key="1">
    <citation type="submission" date="2019-08" db="EMBL/GenBank/DDBJ databases">
        <title>The genome of the North American firefly Photinus pyralis.</title>
        <authorList>
            <consortium name="Photinus pyralis genome working group"/>
            <person name="Fallon T.R."/>
            <person name="Sander Lower S.E."/>
            <person name="Weng J.-K."/>
        </authorList>
    </citation>
    <scope>NUCLEOTIDE SEQUENCE</scope>
    <source>
        <strain evidence="14">TRF0915ILg1</strain>
        <tissue evidence="14">Whole body</tissue>
    </source>
</reference>
<dbReference type="InterPro" id="IPR000885">
    <property type="entry name" value="Fib_collagen_C"/>
</dbReference>
<dbReference type="Gene3D" id="1.10.1380.10">
    <property type="entry name" value="Neutral endopeptidase , domain2"/>
    <property type="match status" value="1"/>
</dbReference>
<evidence type="ECO:0000256" key="11">
    <source>
        <dbReference type="ARBA" id="ARBA00023119"/>
    </source>
</evidence>
<dbReference type="Gene3D" id="3.40.390.10">
    <property type="entry name" value="Collagenase (Catalytic Domain)"/>
    <property type="match status" value="1"/>
</dbReference>
<name>A0A8K0DGK8_IGNLU</name>
<dbReference type="Pfam" id="PF01431">
    <property type="entry name" value="Peptidase_M13"/>
    <property type="match status" value="1"/>
</dbReference>
<dbReference type="GO" id="GO:0016485">
    <property type="term" value="P:protein processing"/>
    <property type="evidence" value="ECO:0007669"/>
    <property type="project" value="TreeGrafter"/>
</dbReference>
<evidence type="ECO:0000256" key="6">
    <source>
        <dbReference type="ARBA" id="ARBA00022670"/>
    </source>
</evidence>
<dbReference type="EMBL" id="VTPC01001154">
    <property type="protein sequence ID" value="KAF2902883.1"/>
    <property type="molecule type" value="Genomic_DNA"/>
</dbReference>
<keyword evidence="8" id="KW-0378">Hydrolase</keyword>
<comment type="subcellular location">
    <subcellularLocation>
        <location evidence="2">Cell membrane</location>
        <topology evidence="2">Single-pass type II membrane protein</topology>
    </subcellularLocation>
    <subcellularLocation>
        <location evidence="3">Secreted</location>
    </subcellularLocation>
</comment>
<evidence type="ECO:0000256" key="8">
    <source>
        <dbReference type="ARBA" id="ARBA00022801"/>
    </source>
</evidence>
<keyword evidence="12" id="KW-0472">Membrane</keyword>
<feature type="transmembrane region" description="Helical" evidence="12">
    <location>
        <begin position="48"/>
        <end position="67"/>
    </location>
</feature>
<sequence length="795" mass="92052">MVTQNALFNNEDGSARAMIGNTSYNNRRAALEDLTHIDSRFSRFKKRIYVILLIVAIILGIFLVIFVHNSRITDTQTEDPICTSEDPICTSEECIRSAAHLRLSMDFNVDPCDDFYKFTCGRWDVEHPSHIWHYEYTNFDTVKERIMTKLLTLLETNVSASEPLPLQQMKDLYTSCTDTDTLDSLGYTDLFKYLKKLHLPTLPRFFNSNTSKNSSSFDWIKREVAMRTTLGAGVFVDLLVGPNIYNTTENVIYMGFPNSNSLLPGLIRAENKWKPNSWYNRNKRNEQKKLRYTEITYGKDVLEVLAVVLTKVSKKVDAWLAIHAARTIWSIKEDLERLAILGMFLENQIKVLKVDDIPFITHSNKEWRRYLTMVFNETSNVKLDLDNKDYIYTSDKELLYLRQLMSYLSKLPDSKVELFMWWVAVHTVISSTPAGYYTTEDSRSFKASDIKKIRTTQCVNLVTKTMKYAVTYAIAERDFIENARIKADEIVDNIRDAFEKNVKSAIWLDSDAKKAVLEKSENLISLIGFPEWLLNVRMLEDFYRKYKIQNNTFFDNIMGIAKTETHLNLASLREENARTWKGQNPIEVNAQNYLSYNLLVLPMAILTHPFYNLGLESLNYGALGSTIGHELVHGFDLDGIKYNKWGYRKAWMSNETARAIIRRLLCFVEQYDEFSVSAVNKTVNGYQTLSENLADSEGLRLSYSAYQHHSKYGKEPKLPGFESFSKDQMFFIAYTSIWCGTTDTDLLEYEIEYDEHSPKHIRVLGSLQNSHEFAEAFKCPIGSKFNPKRTRCKVW</sequence>
<dbReference type="Proteomes" id="UP000801492">
    <property type="component" value="Unassembled WGS sequence"/>
</dbReference>
<dbReference type="GO" id="GO:0005576">
    <property type="term" value="C:extracellular region"/>
    <property type="evidence" value="ECO:0007669"/>
    <property type="project" value="UniProtKB-SubCell"/>
</dbReference>
<evidence type="ECO:0000256" key="9">
    <source>
        <dbReference type="ARBA" id="ARBA00022833"/>
    </source>
</evidence>
<evidence type="ECO:0000256" key="5">
    <source>
        <dbReference type="ARBA" id="ARBA00022525"/>
    </source>
</evidence>
<dbReference type="GO" id="GO:0005886">
    <property type="term" value="C:plasma membrane"/>
    <property type="evidence" value="ECO:0007669"/>
    <property type="project" value="UniProtKB-SubCell"/>
</dbReference>
<evidence type="ECO:0000256" key="4">
    <source>
        <dbReference type="ARBA" id="ARBA00007357"/>
    </source>
</evidence>
<keyword evidence="5" id="KW-0964">Secreted</keyword>
<keyword evidence="11" id="KW-0176">Collagen</keyword>
<evidence type="ECO:0000256" key="3">
    <source>
        <dbReference type="ARBA" id="ARBA00004613"/>
    </source>
</evidence>
<proteinExistence type="inferred from homology"/>
<dbReference type="GO" id="GO:0005201">
    <property type="term" value="F:extracellular matrix structural constituent"/>
    <property type="evidence" value="ECO:0007669"/>
    <property type="project" value="InterPro"/>
</dbReference>
<dbReference type="InterPro" id="IPR018497">
    <property type="entry name" value="Peptidase_M13_C"/>
</dbReference>
<dbReference type="GO" id="GO:0046872">
    <property type="term" value="F:metal ion binding"/>
    <property type="evidence" value="ECO:0007669"/>
    <property type="project" value="UniProtKB-KW"/>
</dbReference>
<dbReference type="PROSITE" id="PS51461">
    <property type="entry name" value="NC1_FIB"/>
    <property type="match status" value="1"/>
</dbReference>
<dbReference type="PANTHER" id="PTHR11733">
    <property type="entry name" value="ZINC METALLOPROTEASE FAMILY M13 NEPRILYSIN-RELATED"/>
    <property type="match status" value="1"/>
</dbReference>
<dbReference type="OrthoDB" id="6475849at2759"/>
<dbReference type="InterPro" id="IPR000718">
    <property type="entry name" value="Peptidase_M13"/>
</dbReference>
<keyword evidence="7" id="KW-0479">Metal-binding</keyword>
<keyword evidence="12" id="KW-0812">Transmembrane</keyword>
<comment type="cofactor">
    <cofactor evidence="1">
        <name>Zn(2+)</name>
        <dbReference type="ChEBI" id="CHEBI:29105"/>
    </cofactor>
</comment>
<dbReference type="CDD" id="cd08662">
    <property type="entry name" value="M13"/>
    <property type="match status" value="1"/>
</dbReference>
<dbReference type="InterPro" id="IPR008753">
    <property type="entry name" value="Peptidase_M13_N"/>
</dbReference>
<dbReference type="InterPro" id="IPR024079">
    <property type="entry name" value="MetalloPept_cat_dom_sf"/>
</dbReference>
<evidence type="ECO:0000313" key="15">
    <source>
        <dbReference type="Proteomes" id="UP000801492"/>
    </source>
</evidence>
<evidence type="ECO:0000256" key="10">
    <source>
        <dbReference type="ARBA" id="ARBA00023049"/>
    </source>
</evidence>
<evidence type="ECO:0000259" key="13">
    <source>
        <dbReference type="PROSITE" id="PS51461"/>
    </source>
</evidence>
<dbReference type="AlphaFoldDB" id="A0A8K0DGK8"/>
<dbReference type="GO" id="GO:0005581">
    <property type="term" value="C:collagen trimer"/>
    <property type="evidence" value="ECO:0007669"/>
    <property type="project" value="UniProtKB-KW"/>
</dbReference>
<dbReference type="PRINTS" id="PR00786">
    <property type="entry name" value="NEPRILYSIN"/>
</dbReference>